<comment type="caution">
    <text evidence="1">The sequence shown here is derived from an EMBL/GenBank/DDBJ whole genome shotgun (WGS) entry which is preliminary data.</text>
</comment>
<accession>A0A2V4UUY9</accession>
<evidence type="ECO:0000313" key="1">
    <source>
        <dbReference type="EMBL" id="PYE36600.1"/>
    </source>
</evidence>
<organism evidence="1 2">
    <name type="scientific">Psychrobacter fozii</name>
    <dbReference type="NCBI Taxonomy" id="198480"/>
    <lineage>
        <taxon>Bacteria</taxon>
        <taxon>Pseudomonadati</taxon>
        <taxon>Pseudomonadota</taxon>
        <taxon>Gammaproteobacteria</taxon>
        <taxon>Moraxellales</taxon>
        <taxon>Moraxellaceae</taxon>
        <taxon>Psychrobacter</taxon>
    </lineage>
</organism>
<dbReference type="EMBL" id="QJSU01000012">
    <property type="protein sequence ID" value="PYE36600.1"/>
    <property type="molecule type" value="Genomic_DNA"/>
</dbReference>
<name>A0A2V4UUY9_9GAMM</name>
<protein>
    <submittedName>
        <fullName evidence="1">Uncharacterized protein</fullName>
    </submittedName>
</protein>
<dbReference type="AlphaFoldDB" id="A0A2V4UUY9"/>
<evidence type="ECO:0000313" key="2">
    <source>
        <dbReference type="Proteomes" id="UP000247746"/>
    </source>
</evidence>
<gene>
    <name evidence="1" type="ORF">DFP82_11246</name>
</gene>
<reference evidence="1 2" key="1">
    <citation type="submission" date="2018-06" db="EMBL/GenBank/DDBJ databases">
        <title>Genomic Encyclopedia of Type Strains, Phase III (KMG-III): the genomes of soil and plant-associated and newly described type strains.</title>
        <authorList>
            <person name="Whitman W."/>
        </authorList>
    </citation>
    <scope>NUCLEOTIDE SEQUENCE [LARGE SCALE GENOMIC DNA]</scope>
    <source>
        <strain evidence="1 2">CECT 5889</strain>
    </source>
</reference>
<proteinExistence type="predicted"/>
<keyword evidence="2" id="KW-1185">Reference proteome</keyword>
<dbReference type="Proteomes" id="UP000247746">
    <property type="component" value="Unassembled WGS sequence"/>
</dbReference>
<sequence length="29" mass="3349">MSLPTFQEMWSKYSFSDEKYSASQAGEVN</sequence>